<sequence>MEATEQRNAWRWIPSLYFGQGIPYVVVMTLATVMYKNTGFSNTDIALYTGWLYLPWVIKPLWSPLVEMFGTRRRWVVVLQFLLGTSMAMVALTTHLPAFFQASLAVLWLMAFSSATHDIAADGFYMLALRKQQQAAYVGVRSTFYRAATILGQGALVSLSGVLITRYGDAHTAWAIVFVALGALFLALFAWHALVLPRPAADQPPAAGHALYREFFDTFAAFFRKEGIAVILGFLLLFRLGEAQLLKMATPFLLDPRNVGGLGLSNTDYGFAYGTVGILALTAGGLLGGVTIARFGLKRCLWPMAFAVHVPDLVFVWLSTMMPSSLAVITGAIALEQFGYGFGFASYLMFMIMVSDGAHKTAHYAICTGFMALGMMAPQMASGWIQQQLGYQHFFIYACLATIPAFAVTALIKVDPAFGREG</sequence>
<feature type="transmembrane region" description="Helical" evidence="7">
    <location>
        <begin position="12"/>
        <end position="33"/>
    </location>
</feature>
<feature type="transmembrane region" description="Helical" evidence="7">
    <location>
        <begin position="394"/>
        <end position="412"/>
    </location>
</feature>
<gene>
    <name evidence="8" type="ORF">GM668_12940</name>
</gene>
<reference evidence="8 9" key="1">
    <citation type="submission" date="2019-11" db="EMBL/GenBank/DDBJ databases">
        <title>Type strains purchased from KCTC, JCM and DSMZ.</title>
        <authorList>
            <person name="Lu H."/>
        </authorList>
    </citation>
    <scope>NUCLEOTIDE SEQUENCE [LARGE SCALE GENOMIC DNA]</scope>
    <source>
        <strain evidence="8 9">KCTC 42409</strain>
    </source>
</reference>
<dbReference type="PANTHER" id="PTHR12778:SF10">
    <property type="entry name" value="MAJOR FACILITATOR SUPERFAMILY DOMAIN-CONTAINING PROTEIN 3"/>
    <property type="match status" value="1"/>
</dbReference>
<evidence type="ECO:0000256" key="2">
    <source>
        <dbReference type="ARBA" id="ARBA00007015"/>
    </source>
</evidence>
<keyword evidence="3" id="KW-0813">Transport</keyword>
<keyword evidence="6 7" id="KW-0472">Membrane</keyword>
<feature type="transmembrane region" description="Helical" evidence="7">
    <location>
        <begin position="215"/>
        <end position="238"/>
    </location>
</feature>
<comment type="similarity">
    <text evidence="2">Belongs to the major facilitator superfamily. Folate-biopterin transporter (TC 2.A.71) family.</text>
</comment>
<dbReference type="GO" id="GO:0016020">
    <property type="term" value="C:membrane"/>
    <property type="evidence" value="ECO:0007669"/>
    <property type="project" value="UniProtKB-SubCell"/>
</dbReference>
<evidence type="ECO:0000313" key="8">
    <source>
        <dbReference type="EMBL" id="MTW02990.1"/>
    </source>
</evidence>
<feature type="transmembrane region" description="Helical" evidence="7">
    <location>
        <begin position="75"/>
        <end position="100"/>
    </location>
</feature>
<feature type="transmembrane region" description="Helical" evidence="7">
    <location>
        <begin position="45"/>
        <end position="63"/>
    </location>
</feature>
<evidence type="ECO:0000256" key="6">
    <source>
        <dbReference type="ARBA" id="ARBA00023136"/>
    </source>
</evidence>
<dbReference type="InterPro" id="IPR039309">
    <property type="entry name" value="BT1"/>
</dbReference>
<keyword evidence="9" id="KW-1185">Reference proteome</keyword>
<name>A0A6L6Q039_9BURK</name>
<dbReference type="EMBL" id="WNLA01000007">
    <property type="protein sequence ID" value="MTW02990.1"/>
    <property type="molecule type" value="Genomic_DNA"/>
</dbReference>
<feature type="transmembrane region" description="Helical" evidence="7">
    <location>
        <begin position="362"/>
        <end position="382"/>
    </location>
</feature>
<feature type="transmembrane region" description="Helical" evidence="7">
    <location>
        <begin position="106"/>
        <end position="127"/>
    </location>
</feature>
<dbReference type="InterPro" id="IPR004752">
    <property type="entry name" value="AmpG_permease/AT-1"/>
</dbReference>
<keyword evidence="5 7" id="KW-1133">Transmembrane helix</keyword>
<dbReference type="OrthoDB" id="9787815at2"/>
<dbReference type="Pfam" id="PF03092">
    <property type="entry name" value="BT1"/>
    <property type="match status" value="1"/>
</dbReference>
<evidence type="ECO:0000313" key="9">
    <source>
        <dbReference type="Proteomes" id="UP000484015"/>
    </source>
</evidence>
<dbReference type="AlphaFoldDB" id="A0A6L6Q039"/>
<protein>
    <submittedName>
        <fullName evidence="8">MFS transporter</fullName>
    </submittedName>
</protein>
<evidence type="ECO:0000256" key="1">
    <source>
        <dbReference type="ARBA" id="ARBA00004141"/>
    </source>
</evidence>
<accession>A0A6L6Q039</accession>
<evidence type="ECO:0000256" key="7">
    <source>
        <dbReference type="SAM" id="Phobius"/>
    </source>
</evidence>
<dbReference type="Proteomes" id="UP000484015">
    <property type="component" value="Unassembled WGS sequence"/>
</dbReference>
<proteinExistence type="inferred from homology"/>
<dbReference type="RefSeq" id="WP_155439378.1">
    <property type="nucleotide sequence ID" value="NZ_WNLA01000007.1"/>
</dbReference>
<keyword evidence="4 7" id="KW-0812">Transmembrane</keyword>
<evidence type="ECO:0000256" key="3">
    <source>
        <dbReference type="ARBA" id="ARBA00022448"/>
    </source>
</evidence>
<evidence type="ECO:0000256" key="5">
    <source>
        <dbReference type="ARBA" id="ARBA00022989"/>
    </source>
</evidence>
<comment type="caution">
    <text evidence="8">The sequence shown here is derived from an EMBL/GenBank/DDBJ whole genome shotgun (WGS) entry which is preliminary data.</text>
</comment>
<feature type="transmembrane region" description="Helical" evidence="7">
    <location>
        <begin position="148"/>
        <end position="167"/>
    </location>
</feature>
<feature type="transmembrane region" description="Helical" evidence="7">
    <location>
        <begin position="271"/>
        <end position="293"/>
    </location>
</feature>
<organism evidence="8 9">
    <name type="scientific">Pseudoduganella ginsengisoli</name>
    <dbReference type="NCBI Taxonomy" id="1462440"/>
    <lineage>
        <taxon>Bacteria</taxon>
        <taxon>Pseudomonadati</taxon>
        <taxon>Pseudomonadota</taxon>
        <taxon>Betaproteobacteria</taxon>
        <taxon>Burkholderiales</taxon>
        <taxon>Oxalobacteraceae</taxon>
        <taxon>Telluria group</taxon>
        <taxon>Pseudoduganella</taxon>
    </lineage>
</organism>
<feature type="transmembrane region" description="Helical" evidence="7">
    <location>
        <begin position="173"/>
        <end position="194"/>
    </location>
</feature>
<comment type="subcellular location">
    <subcellularLocation>
        <location evidence="1">Membrane</location>
        <topology evidence="1">Multi-pass membrane protein</topology>
    </subcellularLocation>
</comment>
<dbReference type="Gene3D" id="1.20.1250.20">
    <property type="entry name" value="MFS general substrate transporter like domains"/>
    <property type="match status" value="1"/>
</dbReference>
<evidence type="ECO:0000256" key="4">
    <source>
        <dbReference type="ARBA" id="ARBA00022692"/>
    </source>
</evidence>
<dbReference type="PANTHER" id="PTHR12778">
    <property type="entry name" value="SOLUTE CARRIER FAMILY 33 ACETYL-COA TRANSPORTER -RELATED"/>
    <property type="match status" value="1"/>
</dbReference>
<dbReference type="InterPro" id="IPR036259">
    <property type="entry name" value="MFS_trans_sf"/>
</dbReference>
<feature type="transmembrane region" description="Helical" evidence="7">
    <location>
        <begin position="326"/>
        <end position="350"/>
    </location>
</feature>
<feature type="transmembrane region" description="Helical" evidence="7">
    <location>
        <begin position="300"/>
        <end position="320"/>
    </location>
</feature>
<dbReference type="SUPFAM" id="SSF103473">
    <property type="entry name" value="MFS general substrate transporter"/>
    <property type="match status" value="1"/>
</dbReference>